<dbReference type="InterPro" id="IPR050266">
    <property type="entry name" value="AB_hydrolase_sf"/>
</dbReference>
<dbReference type="RefSeq" id="WP_122912736.1">
    <property type="nucleotide sequence ID" value="NZ_RHHT01000011.1"/>
</dbReference>
<evidence type="ECO:0000259" key="1">
    <source>
        <dbReference type="Pfam" id="PF12697"/>
    </source>
</evidence>
<keyword evidence="2" id="KW-0378">Hydrolase</keyword>
<dbReference type="EMBL" id="RHHT01000011">
    <property type="protein sequence ID" value="RNB81911.1"/>
    <property type="molecule type" value="Genomic_DNA"/>
</dbReference>
<dbReference type="PANTHER" id="PTHR43798">
    <property type="entry name" value="MONOACYLGLYCEROL LIPASE"/>
    <property type="match status" value="1"/>
</dbReference>
<dbReference type="Gene3D" id="3.40.50.1820">
    <property type="entry name" value="alpha/beta hydrolase"/>
    <property type="match status" value="1"/>
</dbReference>
<dbReference type="AlphaFoldDB" id="A0A3M8D2V0"/>
<evidence type="ECO:0000313" key="2">
    <source>
        <dbReference type="EMBL" id="RNB81911.1"/>
    </source>
</evidence>
<evidence type="ECO:0000313" key="3">
    <source>
        <dbReference type="Proteomes" id="UP000281915"/>
    </source>
</evidence>
<dbReference type="Pfam" id="PF12697">
    <property type="entry name" value="Abhydrolase_6"/>
    <property type="match status" value="1"/>
</dbReference>
<name>A0A3M8D2V0_9BACL</name>
<dbReference type="InterPro" id="IPR000073">
    <property type="entry name" value="AB_hydrolase_1"/>
</dbReference>
<dbReference type="PROSITE" id="PS00131">
    <property type="entry name" value="CARBOXYPEPT_SER_SER"/>
    <property type="match status" value="1"/>
</dbReference>
<dbReference type="SUPFAM" id="SSF53474">
    <property type="entry name" value="alpha/beta-Hydrolases"/>
    <property type="match status" value="1"/>
</dbReference>
<proteinExistence type="predicted"/>
<comment type="caution">
    <text evidence="2">The sequence shown here is derived from an EMBL/GenBank/DDBJ whole genome shotgun (WGS) entry which is preliminary data.</text>
</comment>
<sequence>MHCLSYGVQVFYEDIGTGLPVVMLHGFSLDHQMMKGCMEPVFTNLHGFRRLYVDLPGMGLSTHYHHIANSDEMLEVILHFIDQVLPEKPFLIAGESYGGYLARGVIEKRRSQVKGALFLCPMVVPDKEKRDLPPRTLLMEDKHLWDKLTLQEQEDFTAMAVVANENTWSRYKNEILAGCELADYPFLEKIKTAYGFSFELDTVCFPYPSLFVVGRQDSSVGFKDAWHLIDNYPRSSFIVLDCAGHNLQIEQPHLFTELVHDWLGRVSDYLNEPARP</sequence>
<dbReference type="GO" id="GO:0004185">
    <property type="term" value="F:serine-type carboxypeptidase activity"/>
    <property type="evidence" value="ECO:0007669"/>
    <property type="project" value="InterPro"/>
</dbReference>
<protein>
    <submittedName>
        <fullName evidence="2">Alpha/beta hydrolase</fullName>
    </submittedName>
</protein>
<reference evidence="2 3" key="1">
    <citation type="submission" date="2018-10" db="EMBL/GenBank/DDBJ databases">
        <title>Phylogenomics of Brevibacillus.</title>
        <authorList>
            <person name="Dunlap C."/>
        </authorList>
    </citation>
    <scope>NUCLEOTIDE SEQUENCE [LARGE SCALE GENOMIC DNA]</scope>
    <source>
        <strain evidence="2 3">JCM 15085</strain>
    </source>
</reference>
<dbReference type="InterPro" id="IPR029058">
    <property type="entry name" value="AB_hydrolase_fold"/>
</dbReference>
<organism evidence="2 3">
    <name type="scientific">Brevibacillus panacihumi</name>
    <dbReference type="NCBI Taxonomy" id="497735"/>
    <lineage>
        <taxon>Bacteria</taxon>
        <taxon>Bacillati</taxon>
        <taxon>Bacillota</taxon>
        <taxon>Bacilli</taxon>
        <taxon>Bacillales</taxon>
        <taxon>Paenibacillaceae</taxon>
        <taxon>Brevibacillus</taxon>
    </lineage>
</organism>
<dbReference type="InterPro" id="IPR018202">
    <property type="entry name" value="Ser_caboxypep_ser_AS"/>
</dbReference>
<dbReference type="PANTHER" id="PTHR43798:SF6">
    <property type="entry name" value="HYDROLASE, PUTATIVE (AFU_ORTHOLOGUE AFUA_4G13070)-RELATED"/>
    <property type="match status" value="1"/>
</dbReference>
<accession>A0A3M8D2V0</accession>
<feature type="domain" description="AB hydrolase-1" evidence="1">
    <location>
        <begin position="21"/>
        <end position="256"/>
    </location>
</feature>
<gene>
    <name evidence="2" type="ORF">EDM58_07235</name>
</gene>
<dbReference type="Proteomes" id="UP000281915">
    <property type="component" value="Unassembled WGS sequence"/>
</dbReference>